<keyword evidence="2 4" id="KW-0862">Zinc</keyword>
<feature type="region of interest" description="Disordered" evidence="5">
    <location>
        <begin position="671"/>
        <end position="691"/>
    </location>
</feature>
<evidence type="ECO:0000313" key="8">
    <source>
        <dbReference type="Ensembl" id="ENSOMYP00000046751.2"/>
    </source>
</evidence>
<sequence>MATRIRPSSKRCAVIGGSGFLGRHLVEKLLGKGYTVSVFDIRQSYELPGVTFHQGDLCDKQALLTALQGVSLVFHCASPAPASDDKALFQRVNIQGTQTVLQACTEAGIQKVVLTSSASVVFEGTDIKDGREDLPYAKKPIDYYTETKIEQEKLVLKACDKEKGLLTVAIRPHGIFGPRDPQLVPILVDTARRGNMKFIIGDGSNLVDFTFVDNVVHGLILSAESLRPESPICGKAYHITNDEPVRFWDFMSDILVGLGYAAPRYHLPYALVYGLALLLWLLSLLLRPLVAFKPTFTPMRVALAGRQWRNHRNQIGSQRRNHRNQIGSQRRNHRNQIGSQRRNHRNQIGSQRRNHRNQIGSQRRNHRNQIGSQRRNHRNQIGSQRRNHRNQIGSQRRNHRNQIGSQRRNHRNQIGSQRRNHRNQIGSQRRNHRNQIGSQQRNHRNQIGSQRRNHRNQIGSQRRNHRNQIGSQRRNHRNQIGSQRRNHRNQITNDPTMSKEGDRASVLKTSKVRTKLKGDASWMQRLSEPQSETEEEKPWMAEVRVNRLNGAPIDSPIASPTSKTPPSPTRPAEDRGVFTETDTKPASNSSTSNGFSGSTSSFTKRPSESYKRIDPHTVRPTSNLPVQTEDQFSPEEKEKRCTDKPPETSLTTDVTSFVAKRVVITDNDDSVFTETPSVPKEPAALSVKGVPPVSVKDVSPVSVKDVPPVSVKDVSPVSVKDVSPVSVKDVSPVSVKDVSPVCVKDVSPVCVKDVSPVCVKDVSPVCVKDVSPVSVKGVPPVCVKGVSPVSVKDILLSTPVIVDTPAVIDLYEGMKPGRTKVATELSPESSVLLKVVSPVSPVPYKPVKTDPAPVDTLTALSDTLISFDTGSSSSRVPDPVWTETAEPEDRLHGEPIPQLMVDDLLFLTNGLEEELVKPIPPSPGSRSQELLSGSDRDIVSTEVVSPDSSTPSTDSRSSDSDSPWDRWSAPTVYKEKRDTEPSMDRSSSYSRTLDSSANQRPKSPDTKSKKCFVYLKEYVDVTDLTKHNTRDNDPDYVTSSSTSHSYSSPSSYTRSTMTSACTYCGEQVGNDAKITIEHLNIYCHPACFKCGVCSRPMGDFLFNMFLHKGKVHCESCYANVL</sequence>
<dbReference type="Proteomes" id="UP000694395">
    <property type="component" value="Chromosome 14"/>
</dbReference>
<evidence type="ECO:0000256" key="3">
    <source>
        <dbReference type="ARBA" id="ARBA00023038"/>
    </source>
</evidence>
<dbReference type="Pfam" id="PF01073">
    <property type="entry name" value="3Beta_HSD"/>
    <property type="match status" value="1"/>
</dbReference>
<dbReference type="InterPro" id="IPR052621">
    <property type="entry name" value="Cell_Prolif/Cornif_Regul"/>
</dbReference>
<feature type="compositionally biased region" description="Basic and acidic residues" evidence="5">
    <location>
        <begin position="605"/>
        <end position="617"/>
    </location>
</feature>
<dbReference type="InterPro" id="IPR001781">
    <property type="entry name" value="Znf_LIM"/>
</dbReference>
<keyword evidence="9" id="KW-1185">Reference proteome</keyword>
<proteinExistence type="predicted"/>
<name>A0A8C7R6M0_ONCMY</name>
<organism evidence="8 9">
    <name type="scientific">Oncorhynchus mykiss</name>
    <name type="common">Rainbow trout</name>
    <name type="synonym">Salmo gairdneri</name>
    <dbReference type="NCBI Taxonomy" id="8022"/>
    <lineage>
        <taxon>Eukaryota</taxon>
        <taxon>Metazoa</taxon>
        <taxon>Chordata</taxon>
        <taxon>Craniata</taxon>
        <taxon>Vertebrata</taxon>
        <taxon>Euteleostomi</taxon>
        <taxon>Actinopterygii</taxon>
        <taxon>Neopterygii</taxon>
        <taxon>Teleostei</taxon>
        <taxon>Protacanthopterygii</taxon>
        <taxon>Salmoniformes</taxon>
        <taxon>Salmonidae</taxon>
        <taxon>Salmoninae</taxon>
        <taxon>Oncorhynchus</taxon>
    </lineage>
</organism>
<feature type="compositionally biased region" description="Polar residues" evidence="5">
    <location>
        <begin position="619"/>
        <end position="631"/>
    </location>
</feature>
<feature type="transmembrane region" description="Helical" evidence="6">
    <location>
        <begin position="270"/>
        <end position="290"/>
    </location>
</feature>
<dbReference type="SUPFAM" id="SSF51735">
    <property type="entry name" value="NAD(P)-binding Rossmann-fold domains"/>
    <property type="match status" value="1"/>
</dbReference>
<feature type="compositionally biased region" description="Polar residues" evidence="5">
    <location>
        <begin position="313"/>
        <end position="496"/>
    </location>
</feature>
<dbReference type="GeneTree" id="ENSGT00940000158229"/>
<reference evidence="8" key="2">
    <citation type="submission" date="2025-08" db="UniProtKB">
        <authorList>
            <consortium name="Ensembl"/>
        </authorList>
    </citation>
    <scope>IDENTIFICATION</scope>
</reference>
<dbReference type="InterPro" id="IPR036291">
    <property type="entry name" value="NAD(P)-bd_dom_sf"/>
</dbReference>
<dbReference type="PROSITE" id="PS50023">
    <property type="entry name" value="LIM_DOMAIN_2"/>
    <property type="match status" value="1"/>
</dbReference>
<feature type="region of interest" description="Disordered" evidence="5">
    <location>
        <begin position="550"/>
        <end position="650"/>
    </location>
</feature>
<feature type="compositionally biased region" description="Low complexity" evidence="5">
    <location>
        <begin position="945"/>
        <end position="955"/>
    </location>
</feature>
<feature type="region of interest" description="Disordered" evidence="5">
    <location>
        <begin position="915"/>
        <end position="1006"/>
    </location>
</feature>
<feature type="compositionally biased region" description="Low complexity" evidence="5">
    <location>
        <begin position="984"/>
        <end position="996"/>
    </location>
</feature>
<dbReference type="Pfam" id="PF00412">
    <property type="entry name" value="LIM"/>
    <property type="match status" value="1"/>
</dbReference>
<dbReference type="InterPro" id="IPR002225">
    <property type="entry name" value="3Beta_OHSteriod_DH/Estase"/>
</dbReference>
<dbReference type="AlphaFoldDB" id="A0A8C7R6M0"/>
<dbReference type="GO" id="GO:0046872">
    <property type="term" value="F:metal ion binding"/>
    <property type="evidence" value="ECO:0007669"/>
    <property type="project" value="UniProtKB-KW"/>
</dbReference>
<keyword evidence="6" id="KW-0472">Membrane</keyword>
<evidence type="ECO:0000256" key="2">
    <source>
        <dbReference type="ARBA" id="ARBA00022833"/>
    </source>
</evidence>
<feature type="region of interest" description="Disordered" evidence="5">
    <location>
        <begin position="311"/>
        <end position="538"/>
    </location>
</feature>
<evidence type="ECO:0000256" key="4">
    <source>
        <dbReference type="PROSITE-ProRule" id="PRU00125"/>
    </source>
</evidence>
<dbReference type="Ensembl" id="ENSOMYT00000050852.2">
    <property type="protein sequence ID" value="ENSOMYP00000046751.2"/>
    <property type="gene ID" value="ENSOMYG00000021322.2"/>
</dbReference>
<feature type="compositionally biased region" description="Basic and acidic residues" evidence="5">
    <location>
        <begin position="634"/>
        <end position="646"/>
    </location>
</feature>
<feature type="compositionally biased region" description="Low complexity" evidence="5">
    <location>
        <begin position="1038"/>
        <end position="1055"/>
    </location>
</feature>
<evidence type="ECO:0000256" key="6">
    <source>
        <dbReference type="SAM" id="Phobius"/>
    </source>
</evidence>
<feature type="region of interest" description="Disordered" evidence="5">
    <location>
        <begin position="1026"/>
        <end position="1055"/>
    </location>
</feature>
<feature type="region of interest" description="Disordered" evidence="5">
    <location>
        <begin position="868"/>
        <end position="891"/>
    </location>
</feature>
<dbReference type="CDD" id="cd08368">
    <property type="entry name" value="LIM"/>
    <property type="match status" value="1"/>
</dbReference>
<feature type="compositionally biased region" description="Basic and acidic residues" evidence="5">
    <location>
        <begin position="973"/>
        <end position="983"/>
    </location>
</feature>
<reference evidence="8" key="3">
    <citation type="submission" date="2025-09" db="UniProtKB">
        <authorList>
            <consortium name="Ensembl"/>
        </authorList>
    </citation>
    <scope>IDENTIFICATION</scope>
</reference>
<accession>A0A8C7R6M0</accession>
<evidence type="ECO:0000259" key="7">
    <source>
        <dbReference type="PROSITE" id="PS50023"/>
    </source>
</evidence>
<reference evidence="8" key="1">
    <citation type="submission" date="2020-07" db="EMBL/GenBank/DDBJ databases">
        <title>A long reads based de novo assembly of the rainbow trout Arlee double haploid line genome.</title>
        <authorList>
            <person name="Gao G."/>
            <person name="Palti Y."/>
        </authorList>
    </citation>
    <scope>NUCLEOTIDE SEQUENCE [LARGE SCALE GENOMIC DNA]</scope>
</reference>
<feature type="compositionally biased region" description="Low complexity" evidence="5">
    <location>
        <begin position="587"/>
        <end position="602"/>
    </location>
</feature>
<dbReference type="GO" id="GO:0006694">
    <property type="term" value="P:steroid biosynthetic process"/>
    <property type="evidence" value="ECO:0007669"/>
    <property type="project" value="InterPro"/>
</dbReference>
<dbReference type="FunFam" id="3.40.50.720:FF:000747">
    <property type="entry name" value="NAD(P) dependent steroid dehydrogenase-like"/>
    <property type="match status" value="1"/>
</dbReference>
<dbReference type="Gene3D" id="3.40.50.720">
    <property type="entry name" value="NAD(P)-binding Rossmann-like Domain"/>
    <property type="match status" value="1"/>
</dbReference>
<feature type="compositionally biased region" description="Basic and acidic residues" evidence="5">
    <location>
        <begin position="571"/>
        <end position="583"/>
    </location>
</feature>
<dbReference type="SMART" id="SM00132">
    <property type="entry name" value="LIM"/>
    <property type="match status" value="1"/>
</dbReference>
<dbReference type="GO" id="GO:0016616">
    <property type="term" value="F:oxidoreductase activity, acting on the CH-OH group of donors, NAD or NADP as acceptor"/>
    <property type="evidence" value="ECO:0007669"/>
    <property type="project" value="InterPro"/>
</dbReference>
<dbReference type="Gene3D" id="2.10.110.10">
    <property type="entry name" value="Cysteine Rich Protein"/>
    <property type="match status" value="1"/>
</dbReference>
<keyword evidence="1 4" id="KW-0479">Metal-binding</keyword>
<evidence type="ECO:0000256" key="1">
    <source>
        <dbReference type="ARBA" id="ARBA00022723"/>
    </source>
</evidence>
<feature type="domain" description="LIM zinc-binding" evidence="7">
    <location>
        <begin position="1059"/>
        <end position="1121"/>
    </location>
</feature>
<evidence type="ECO:0000313" key="9">
    <source>
        <dbReference type="Proteomes" id="UP000694395"/>
    </source>
</evidence>
<keyword evidence="3 4" id="KW-0440">LIM domain</keyword>
<dbReference type="PROSITE" id="PS00478">
    <property type="entry name" value="LIM_DOMAIN_1"/>
    <property type="match status" value="1"/>
</dbReference>
<keyword evidence="6" id="KW-0812">Transmembrane</keyword>
<evidence type="ECO:0000256" key="5">
    <source>
        <dbReference type="SAM" id="MobiDB-lite"/>
    </source>
</evidence>
<dbReference type="PANTHER" id="PTHR15468">
    <property type="entry name" value="ZNF185"/>
    <property type="match status" value="1"/>
</dbReference>
<dbReference type="PANTHER" id="PTHR15468:SF2">
    <property type="entry name" value="ZINC FINGER PROTEIN 185"/>
    <property type="match status" value="1"/>
</dbReference>
<keyword evidence="6" id="KW-1133">Transmembrane helix</keyword>
<protein>
    <recommendedName>
        <fullName evidence="7">LIM zinc-binding domain-containing protein</fullName>
    </recommendedName>
</protein>